<dbReference type="OrthoDB" id="3385423at2"/>
<name>A0A3E0A4G5_9ACTN</name>
<keyword evidence="1" id="KW-0812">Transmembrane</keyword>
<dbReference type="PROSITE" id="PS51318">
    <property type="entry name" value="TAT"/>
    <property type="match status" value="1"/>
</dbReference>
<dbReference type="InterPro" id="IPR006311">
    <property type="entry name" value="TAT_signal"/>
</dbReference>
<keyword evidence="1" id="KW-1133">Transmembrane helix</keyword>
<gene>
    <name evidence="2" type="ORF">DFJ67_7301</name>
</gene>
<dbReference type="Proteomes" id="UP000256913">
    <property type="component" value="Unassembled WGS sequence"/>
</dbReference>
<dbReference type="EMBL" id="QUMQ01000001">
    <property type="protein sequence ID" value="REG01221.1"/>
    <property type="molecule type" value="Genomic_DNA"/>
</dbReference>
<keyword evidence="1" id="KW-0472">Membrane</keyword>
<feature type="transmembrane region" description="Helical" evidence="1">
    <location>
        <begin position="39"/>
        <end position="62"/>
    </location>
</feature>
<accession>A0A3E0A4G5</accession>
<evidence type="ECO:0000256" key="1">
    <source>
        <dbReference type="SAM" id="Phobius"/>
    </source>
</evidence>
<sequence>MSDDEVLDAVKQTLSGVRMDRPIEAIEQRGRARRRRRNLFGLAAGGGAAAVAALALALPMAAQPPAAAPAALQPSPFTLVRMSDDTVKLTLHWEQILDPAALQKALADAGIPAVVKANVLCVPKGRQLSGASQVSWTERVDWPDGSPKEYTLVIAPDKMPKNSRIYFSVFAVRPGGGFAKAAHFLVSDNDPMICHRVA</sequence>
<comment type="caution">
    <text evidence="2">The sequence shown here is derived from an EMBL/GenBank/DDBJ whole genome shotgun (WGS) entry which is preliminary data.</text>
</comment>
<evidence type="ECO:0000313" key="3">
    <source>
        <dbReference type="Proteomes" id="UP000256913"/>
    </source>
</evidence>
<keyword evidence="3" id="KW-1185">Reference proteome</keyword>
<dbReference type="AlphaFoldDB" id="A0A3E0A4G5"/>
<organism evidence="2 3">
    <name type="scientific">Asanoa ferruginea</name>
    <dbReference type="NCBI Taxonomy" id="53367"/>
    <lineage>
        <taxon>Bacteria</taxon>
        <taxon>Bacillati</taxon>
        <taxon>Actinomycetota</taxon>
        <taxon>Actinomycetes</taxon>
        <taxon>Micromonosporales</taxon>
        <taxon>Micromonosporaceae</taxon>
        <taxon>Asanoa</taxon>
    </lineage>
</organism>
<evidence type="ECO:0000313" key="2">
    <source>
        <dbReference type="EMBL" id="REG01221.1"/>
    </source>
</evidence>
<proteinExistence type="predicted"/>
<dbReference type="RefSeq" id="WP_116073318.1">
    <property type="nucleotide sequence ID" value="NZ_BONB01000008.1"/>
</dbReference>
<protein>
    <submittedName>
        <fullName evidence="2">Uncharacterized protein</fullName>
    </submittedName>
</protein>
<reference evidence="2 3" key="1">
    <citation type="submission" date="2018-08" db="EMBL/GenBank/DDBJ databases">
        <title>Sequencing the genomes of 1000 actinobacteria strains.</title>
        <authorList>
            <person name="Klenk H.-P."/>
        </authorList>
    </citation>
    <scope>NUCLEOTIDE SEQUENCE [LARGE SCALE GENOMIC DNA]</scope>
    <source>
        <strain evidence="2 3">DSM 44099</strain>
    </source>
</reference>